<gene>
    <name evidence="9" type="ORF">IC230_28540</name>
</gene>
<dbReference type="GO" id="GO:0016758">
    <property type="term" value="F:hexosyltransferase activity"/>
    <property type="evidence" value="ECO:0007669"/>
    <property type="project" value="InterPro"/>
</dbReference>
<dbReference type="AlphaFoldDB" id="A0A927B6Z3"/>
<feature type="transmembrane region" description="Helical" evidence="8">
    <location>
        <begin position="276"/>
        <end position="292"/>
    </location>
</feature>
<comment type="caution">
    <text evidence="9">The sequence shown here is derived from an EMBL/GenBank/DDBJ whole genome shotgun (WGS) entry which is preliminary data.</text>
</comment>
<evidence type="ECO:0000256" key="5">
    <source>
        <dbReference type="ARBA" id="ARBA00022989"/>
    </source>
</evidence>
<dbReference type="Proteomes" id="UP000653797">
    <property type="component" value="Unassembled WGS sequence"/>
</dbReference>
<feature type="transmembrane region" description="Helical" evidence="8">
    <location>
        <begin position="83"/>
        <end position="106"/>
    </location>
</feature>
<evidence type="ECO:0000256" key="6">
    <source>
        <dbReference type="ARBA" id="ARBA00023136"/>
    </source>
</evidence>
<dbReference type="GO" id="GO:0005886">
    <property type="term" value="C:plasma membrane"/>
    <property type="evidence" value="ECO:0007669"/>
    <property type="project" value="UniProtKB-SubCell"/>
</dbReference>
<feature type="transmembrane region" description="Helical" evidence="8">
    <location>
        <begin position="12"/>
        <end position="33"/>
    </location>
</feature>
<feature type="transmembrane region" description="Helical" evidence="8">
    <location>
        <begin position="249"/>
        <end position="269"/>
    </location>
</feature>
<evidence type="ECO:0000256" key="8">
    <source>
        <dbReference type="SAM" id="Phobius"/>
    </source>
</evidence>
<feature type="transmembrane region" description="Helical" evidence="8">
    <location>
        <begin position="298"/>
        <end position="315"/>
    </location>
</feature>
<protein>
    <submittedName>
        <fullName evidence="9">DUF2029 domain-containing protein</fullName>
    </submittedName>
</protein>
<evidence type="ECO:0000256" key="2">
    <source>
        <dbReference type="ARBA" id="ARBA00022475"/>
    </source>
</evidence>
<keyword evidence="5 8" id="KW-1133">Transmembrane helix</keyword>
<dbReference type="InterPro" id="IPR018584">
    <property type="entry name" value="GT87"/>
</dbReference>
<comment type="similarity">
    <text evidence="7">Belongs to the glycosyltransferase 87 family.</text>
</comment>
<feature type="transmembrane region" description="Helical" evidence="8">
    <location>
        <begin position="156"/>
        <end position="181"/>
    </location>
</feature>
<proteinExistence type="inferred from homology"/>
<dbReference type="Pfam" id="PF09594">
    <property type="entry name" value="GT87"/>
    <property type="match status" value="1"/>
</dbReference>
<evidence type="ECO:0000313" key="9">
    <source>
        <dbReference type="EMBL" id="MBD2756861.1"/>
    </source>
</evidence>
<evidence type="ECO:0000256" key="4">
    <source>
        <dbReference type="ARBA" id="ARBA00022692"/>
    </source>
</evidence>
<dbReference type="EMBL" id="JACXAA010000015">
    <property type="protein sequence ID" value="MBD2756861.1"/>
    <property type="molecule type" value="Genomic_DNA"/>
</dbReference>
<feature type="transmembrane region" description="Helical" evidence="8">
    <location>
        <begin position="188"/>
        <end position="206"/>
    </location>
</feature>
<evidence type="ECO:0000256" key="3">
    <source>
        <dbReference type="ARBA" id="ARBA00022679"/>
    </source>
</evidence>
<evidence type="ECO:0000256" key="7">
    <source>
        <dbReference type="ARBA" id="ARBA00024033"/>
    </source>
</evidence>
<keyword evidence="4 8" id="KW-0812">Transmembrane</keyword>
<comment type="subcellular location">
    <subcellularLocation>
        <location evidence="1">Cell membrane</location>
        <topology evidence="1">Multi-pass membrane protein</topology>
    </subcellularLocation>
</comment>
<keyword evidence="6 8" id="KW-0472">Membrane</keyword>
<name>A0A927B6Z3_9BACT</name>
<keyword evidence="3" id="KW-0808">Transferase</keyword>
<dbReference type="RefSeq" id="WP_191042489.1">
    <property type="nucleotide sequence ID" value="NZ_JACXAA010000015.1"/>
</dbReference>
<keyword evidence="10" id="KW-1185">Reference proteome</keyword>
<sequence length="391" mass="45437">MVSFFKKPLFSDYRFIVGVYALLTLFASLRIVFVDGSNNYQIFYHSLDHLIQGISLYNEYPAEYTDHYHYAPTFAALFSPVFALPYSVGLFLWHFLFAGVWMFAIYRMPFTHQQKVFGYWFGLQELFTSLVNSQTNPLIAAIPLFAFLCFEKRQPFWAAFFIILGFNIKIYSLVAGALFLLYPQKLRFLGSIVVWSVVLGLLPVVFTTPAKLLWQYDLWVNQLFIKSDHDKWANTSIHRLIHTFISPDIDTAVIIGLGVVLFCTVYSQIRKFTQPAFRLLMVASILIFQVIFNPVSESPTYITAVTGVIIWWLYCPQTWLDRTLLMSCLILTVFSPSDLFPSFLREQYVKPYVLKALPCVLIWFRIIYLMNIFALEQISNRNRVSVVSIEK</sequence>
<organism evidence="9 10">
    <name type="scientific">Spirosoma validum</name>
    <dbReference type="NCBI Taxonomy" id="2771355"/>
    <lineage>
        <taxon>Bacteria</taxon>
        <taxon>Pseudomonadati</taxon>
        <taxon>Bacteroidota</taxon>
        <taxon>Cytophagia</taxon>
        <taxon>Cytophagales</taxon>
        <taxon>Cytophagaceae</taxon>
        <taxon>Spirosoma</taxon>
    </lineage>
</organism>
<evidence type="ECO:0000313" key="10">
    <source>
        <dbReference type="Proteomes" id="UP000653797"/>
    </source>
</evidence>
<feature type="transmembrane region" description="Helical" evidence="8">
    <location>
        <begin position="352"/>
        <end position="375"/>
    </location>
</feature>
<accession>A0A927B6Z3</accession>
<feature type="transmembrane region" description="Helical" evidence="8">
    <location>
        <begin position="322"/>
        <end position="340"/>
    </location>
</feature>
<keyword evidence="2" id="KW-1003">Cell membrane</keyword>
<evidence type="ECO:0000256" key="1">
    <source>
        <dbReference type="ARBA" id="ARBA00004651"/>
    </source>
</evidence>
<reference evidence="9" key="1">
    <citation type="submission" date="2020-09" db="EMBL/GenBank/DDBJ databases">
        <authorList>
            <person name="Kim M.K."/>
        </authorList>
    </citation>
    <scope>NUCLEOTIDE SEQUENCE</scope>
    <source>
        <strain evidence="9">BT704</strain>
    </source>
</reference>